<evidence type="ECO:0000313" key="2">
    <source>
        <dbReference type="EMBL" id="MBK0382655.1"/>
    </source>
</evidence>
<keyword evidence="3" id="KW-1185">Reference proteome</keyword>
<dbReference type="PROSITE" id="PS51257">
    <property type="entry name" value="PROKAR_LIPOPROTEIN"/>
    <property type="match status" value="1"/>
</dbReference>
<dbReference type="InterPro" id="IPR006869">
    <property type="entry name" value="DUF547"/>
</dbReference>
<accession>A0ABS1BID1</accession>
<dbReference type="EMBL" id="JAEHFY010000008">
    <property type="protein sequence ID" value="MBK0382655.1"/>
    <property type="molecule type" value="Genomic_DNA"/>
</dbReference>
<sequence>MKTLTLITFISIFAASCGIKKPQKPKNADVKSTMYNDLSEKMVEDLKAGRSVKDIQDKFANVSEEDLRKGLPDDANRKSFWINVYNGYIIAILKKDKSQYKDRNAFFAKKQVKIAGHTLSFDDIENGMIRKSQYKFGLGYIRKILPSAFERHLRVDDRDFRIHFTINCGAKSCPPVRVYKPDGLYDQLENAAKAYLTDHTKYYKEKNQVESSVLMSYFRGDFGGKSGQKTILKDFKLIPENSDPKITYGPYDWTLDIDNFAK</sequence>
<dbReference type="Pfam" id="PF04784">
    <property type="entry name" value="DUF547"/>
    <property type="match status" value="1"/>
</dbReference>
<dbReference type="PANTHER" id="PTHR46361">
    <property type="entry name" value="ELECTRON CARRIER/ PROTEIN DISULFIDE OXIDOREDUCTASE"/>
    <property type="match status" value="1"/>
</dbReference>
<gene>
    <name evidence="2" type="ORF">I5M32_06740</name>
</gene>
<dbReference type="PANTHER" id="PTHR46361:SF3">
    <property type="entry name" value="ELECTRON CARRIER_ PROTEIN DISULFIDE OXIDOREDUCTASE"/>
    <property type="match status" value="1"/>
</dbReference>
<reference evidence="2 3" key="1">
    <citation type="submission" date="2020-12" db="EMBL/GenBank/DDBJ databases">
        <title>Bacterial novel species Pedobacter sp. SD-b isolated from soil.</title>
        <authorList>
            <person name="Jung H.-Y."/>
        </authorList>
    </citation>
    <scope>NUCLEOTIDE SEQUENCE [LARGE SCALE GENOMIC DNA]</scope>
    <source>
        <strain evidence="2 3">SD-b</strain>
    </source>
</reference>
<organism evidence="2 3">
    <name type="scientific">Pedobacter segetis</name>
    <dbReference type="NCBI Taxonomy" id="2793069"/>
    <lineage>
        <taxon>Bacteria</taxon>
        <taxon>Pseudomonadati</taxon>
        <taxon>Bacteroidota</taxon>
        <taxon>Sphingobacteriia</taxon>
        <taxon>Sphingobacteriales</taxon>
        <taxon>Sphingobacteriaceae</taxon>
        <taxon>Pedobacter</taxon>
    </lineage>
</organism>
<evidence type="ECO:0000313" key="3">
    <source>
        <dbReference type="Proteomes" id="UP000660024"/>
    </source>
</evidence>
<proteinExistence type="predicted"/>
<feature type="domain" description="DUF547" evidence="1">
    <location>
        <begin position="74"/>
        <end position="196"/>
    </location>
</feature>
<dbReference type="Proteomes" id="UP000660024">
    <property type="component" value="Unassembled WGS sequence"/>
</dbReference>
<protein>
    <submittedName>
        <fullName evidence="2">DUF547 domain-containing protein</fullName>
    </submittedName>
</protein>
<evidence type="ECO:0000259" key="1">
    <source>
        <dbReference type="Pfam" id="PF04784"/>
    </source>
</evidence>
<name>A0ABS1BID1_9SPHI</name>
<comment type="caution">
    <text evidence="2">The sequence shown here is derived from an EMBL/GenBank/DDBJ whole genome shotgun (WGS) entry which is preliminary data.</text>
</comment>